<feature type="transmembrane region" description="Helical" evidence="5">
    <location>
        <begin position="107"/>
        <end position="125"/>
    </location>
</feature>
<feature type="transmembrane region" description="Helical" evidence="5">
    <location>
        <begin position="340"/>
        <end position="357"/>
    </location>
</feature>
<feature type="transmembrane region" description="Helical" evidence="5">
    <location>
        <begin position="363"/>
        <end position="383"/>
    </location>
</feature>
<name>A0AA37K5C9_9BACT</name>
<dbReference type="AlphaFoldDB" id="A0AA37K5C9"/>
<evidence type="ECO:0000256" key="2">
    <source>
        <dbReference type="ARBA" id="ARBA00022692"/>
    </source>
</evidence>
<keyword evidence="2 5" id="KW-0812">Transmembrane</keyword>
<protein>
    <recommendedName>
        <fullName evidence="6">O-antigen ligase-related domain-containing protein</fullName>
    </recommendedName>
</protein>
<evidence type="ECO:0000256" key="3">
    <source>
        <dbReference type="ARBA" id="ARBA00022989"/>
    </source>
</evidence>
<dbReference type="GO" id="GO:0016020">
    <property type="term" value="C:membrane"/>
    <property type="evidence" value="ECO:0007669"/>
    <property type="project" value="UniProtKB-SubCell"/>
</dbReference>
<evidence type="ECO:0000259" key="6">
    <source>
        <dbReference type="Pfam" id="PF04932"/>
    </source>
</evidence>
<feature type="transmembrane region" description="Helical" evidence="5">
    <location>
        <begin position="222"/>
        <end position="240"/>
    </location>
</feature>
<dbReference type="InterPro" id="IPR051533">
    <property type="entry name" value="WaaL-like"/>
</dbReference>
<gene>
    <name evidence="7" type="ORF">CE91St3_14540</name>
</gene>
<keyword evidence="3 5" id="KW-1133">Transmembrane helix</keyword>
<evidence type="ECO:0000313" key="7">
    <source>
        <dbReference type="EMBL" id="GKH71591.1"/>
    </source>
</evidence>
<comment type="subcellular location">
    <subcellularLocation>
        <location evidence="1">Membrane</location>
        <topology evidence="1">Multi-pass membrane protein</topology>
    </subcellularLocation>
</comment>
<evidence type="ECO:0000256" key="4">
    <source>
        <dbReference type="ARBA" id="ARBA00023136"/>
    </source>
</evidence>
<keyword evidence="4 5" id="KW-0472">Membrane</keyword>
<dbReference type="Proteomes" id="UP001055114">
    <property type="component" value="Unassembled WGS sequence"/>
</dbReference>
<feature type="transmembrane region" description="Helical" evidence="5">
    <location>
        <begin position="53"/>
        <end position="72"/>
    </location>
</feature>
<dbReference type="RefSeq" id="WP_151203504.1">
    <property type="nucleotide sequence ID" value="NZ_BQNZ01000001.1"/>
</dbReference>
<feature type="domain" description="O-antigen ligase-related" evidence="6">
    <location>
        <begin position="181"/>
        <end position="319"/>
    </location>
</feature>
<feature type="transmembrane region" description="Helical" evidence="5">
    <location>
        <begin position="174"/>
        <end position="193"/>
    </location>
</feature>
<proteinExistence type="predicted"/>
<evidence type="ECO:0000313" key="8">
    <source>
        <dbReference type="Proteomes" id="UP001055114"/>
    </source>
</evidence>
<dbReference type="PANTHER" id="PTHR37422">
    <property type="entry name" value="TEICHURONIC ACID BIOSYNTHESIS PROTEIN TUAE"/>
    <property type="match status" value="1"/>
</dbReference>
<dbReference type="Pfam" id="PF04932">
    <property type="entry name" value="Wzy_C"/>
    <property type="match status" value="1"/>
</dbReference>
<dbReference type="EMBL" id="BQNZ01000001">
    <property type="protein sequence ID" value="GKH71591.1"/>
    <property type="molecule type" value="Genomic_DNA"/>
</dbReference>
<reference evidence="7" key="1">
    <citation type="submission" date="2022-01" db="EMBL/GenBank/DDBJ databases">
        <title>Novel bile acid biosynthetic pathways are enriched in the microbiome of centenarians.</title>
        <authorList>
            <person name="Sato Y."/>
            <person name="Atarashi K."/>
            <person name="Plichta R.D."/>
            <person name="Arai Y."/>
            <person name="Sasajima S."/>
            <person name="Kearney M.S."/>
            <person name="Suda W."/>
            <person name="Takeshita K."/>
            <person name="Sasaki T."/>
            <person name="Okamoto S."/>
            <person name="Skelly N.A."/>
            <person name="Okamura Y."/>
            <person name="Vlamakis H."/>
            <person name="Li Y."/>
            <person name="Tanoue T."/>
            <person name="Takei H."/>
            <person name="Nittono H."/>
            <person name="Narushima S."/>
            <person name="Irie J."/>
            <person name="Itoh H."/>
            <person name="Moriya K."/>
            <person name="Sugiura Y."/>
            <person name="Suematsu M."/>
            <person name="Moritoki N."/>
            <person name="Shibata S."/>
            <person name="Littman R.D."/>
            <person name="Fischbach A.M."/>
            <person name="Uwamino Y."/>
            <person name="Inoue T."/>
            <person name="Honda A."/>
            <person name="Hattori M."/>
            <person name="Murai T."/>
            <person name="Xavier J.R."/>
            <person name="Hirose N."/>
            <person name="Honda K."/>
        </authorList>
    </citation>
    <scope>NUCLEOTIDE SEQUENCE</scope>
    <source>
        <strain evidence="7">CE91-St3</strain>
    </source>
</reference>
<feature type="transmembrane region" description="Helical" evidence="5">
    <location>
        <begin position="145"/>
        <end position="162"/>
    </location>
</feature>
<accession>A0AA37K5C9</accession>
<sequence>MNSKIILYLSVLIAFSNSLCINLPIPQSVYYGWFALIGFIGFMKGARINVTMMLFIIACTLSILFNDVPAIFQAEYRLISFCLMILAIGPLNEGNVSNKFKWNLYNLINKVIVVGTVISFLGYLARVPLFNGWTGFNGFTNHTMTMSSIGGISSLICFKLFLDETHNLNTTFKRKWGFLGASVASILVCFLGASRAALGATFVAVFFYLWFYLGNVGKFMKYLLGALFFMIVLFPVWYPYTEVVREKTEAREAMGGQFSSRDDLWSARVAEFESSPIWGIGFSSVDLEKTSVRANGGIEPGSSWFFMLSSVGLFGTLFFSILILRPIFKYMFNSNKYPPQVLLVMALLVWRGIHLFAEGYIMAAGDFSFLYVWILIALANALVNKNYKVM</sequence>
<evidence type="ECO:0000256" key="5">
    <source>
        <dbReference type="SAM" id="Phobius"/>
    </source>
</evidence>
<dbReference type="PANTHER" id="PTHR37422:SF13">
    <property type="entry name" value="LIPOPOLYSACCHARIDE BIOSYNTHESIS PROTEIN PA4999-RELATED"/>
    <property type="match status" value="1"/>
</dbReference>
<evidence type="ECO:0000256" key="1">
    <source>
        <dbReference type="ARBA" id="ARBA00004141"/>
    </source>
</evidence>
<feature type="transmembrane region" description="Helical" evidence="5">
    <location>
        <begin position="199"/>
        <end position="215"/>
    </location>
</feature>
<organism evidence="7 8">
    <name type="scientific">Parabacteroides merdae</name>
    <dbReference type="NCBI Taxonomy" id="46503"/>
    <lineage>
        <taxon>Bacteria</taxon>
        <taxon>Pseudomonadati</taxon>
        <taxon>Bacteroidota</taxon>
        <taxon>Bacteroidia</taxon>
        <taxon>Bacteroidales</taxon>
        <taxon>Tannerellaceae</taxon>
        <taxon>Parabacteroides</taxon>
    </lineage>
</organism>
<feature type="transmembrane region" description="Helical" evidence="5">
    <location>
        <begin position="30"/>
        <end position="46"/>
    </location>
</feature>
<feature type="transmembrane region" description="Helical" evidence="5">
    <location>
        <begin position="78"/>
        <end position="95"/>
    </location>
</feature>
<comment type="caution">
    <text evidence="7">The sequence shown here is derived from an EMBL/GenBank/DDBJ whole genome shotgun (WGS) entry which is preliminary data.</text>
</comment>
<feature type="transmembrane region" description="Helical" evidence="5">
    <location>
        <begin position="304"/>
        <end position="328"/>
    </location>
</feature>
<dbReference type="InterPro" id="IPR007016">
    <property type="entry name" value="O-antigen_ligase-rel_domated"/>
</dbReference>